<keyword evidence="6" id="KW-1185">Reference proteome</keyword>
<evidence type="ECO:0000313" key="6">
    <source>
        <dbReference type="Proteomes" id="UP000777438"/>
    </source>
</evidence>
<dbReference type="PROSITE" id="PS50048">
    <property type="entry name" value="ZN2_CY6_FUNGAL_2"/>
    <property type="match status" value="1"/>
</dbReference>
<dbReference type="GO" id="GO:0008270">
    <property type="term" value="F:zinc ion binding"/>
    <property type="evidence" value="ECO:0007669"/>
    <property type="project" value="InterPro"/>
</dbReference>
<dbReference type="InterPro" id="IPR001138">
    <property type="entry name" value="Zn2Cys6_DnaBD"/>
</dbReference>
<organism evidence="5 6">
    <name type="scientific">Thelonectria olida</name>
    <dbReference type="NCBI Taxonomy" id="1576542"/>
    <lineage>
        <taxon>Eukaryota</taxon>
        <taxon>Fungi</taxon>
        <taxon>Dikarya</taxon>
        <taxon>Ascomycota</taxon>
        <taxon>Pezizomycotina</taxon>
        <taxon>Sordariomycetes</taxon>
        <taxon>Hypocreomycetidae</taxon>
        <taxon>Hypocreales</taxon>
        <taxon>Nectriaceae</taxon>
        <taxon>Thelonectria</taxon>
    </lineage>
</organism>
<gene>
    <name evidence="5" type="ORF">B0T10DRAFT_603861</name>
</gene>
<name>A0A9P8WAS1_9HYPO</name>
<evidence type="ECO:0000256" key="2">
    <source>
        <dbReference type="ARBA" id="ARBA00022723"/>
    </source>
</evidence>
<evidence type="ECO:0000313" key="5">
    <source>
        <dbReference type="EMBL" id="KAH6894356.1"/>
    </source>
</evidence>
<comment type="subcellular location">
    <subcellularLocation>
        <location evidence="1">Nucleus</location>
    </subcellularLocation>
</comment>
<dbReference type="Gene3D" id="4.10.240.10">
    <property type="entry name" value="Zn(2)-C6 fungal-type DNA-binding domain"/>
    <property type="match status" value="1"/>
</dbReference>
<dbReference type="SMART" id="SM00066">
    <property type="entry name" value="GAL4"/>
    <property type="match status" value="1"/>
</dbReference>
<evidence type="ECO:0000256" key="1">
    <source>
        <dbReference type="ARBA" id="ARBA00004123"/>
    </source>
</evidence>
<keyword evidence="2" id="KW-0479">Metal-binding</keyword>
<dbReference type="GO" id="GO:0003677">
    <property type="term" value="F:DNA binding"/>
    <property type="evidence" value="ECO:0007669"/>
    <property type="project" value="InterPro"/>
</dbReference>
<dbReference type="GO" id="GO:0000981">
    <property type="term" value="F:DNA-binding transcription factor activity, RNA polymerase II-specific"/>
    <property type="evidence" value="ECO:0007669"/>
    <property type="project" value="InterPro"/>
</dbReference>
<dbReference type="InterPro" id="IPR036864">
    <property type="entry name" value="Zn2-C6_fun-type_DNA-bd_sf"/>
</dbReference>
<accession>A0A9P8WAS1</accession>
<dbReference type="AlphaFoldDB" id="A0A9P8WAS1"/>
<reference evidence="5 6" key="1">
    <citation type="journal article" date="2021" name="Nat. Commun.">
        <title>Genetic determinants of endophytism in the Arabidopsis root mycobiome.</title>
        <authorList>
            <person name="Mesny F."/>
            <person name="Miyauchi S."/>
            <person name="Thiergart T."/>
            <person name="Pickel B."/>
            <person name="Atanasova L."/>
            <person name="Karlsson M."/>
            <person name="Huettel B."/>
            <person name="Barry K.W."/>
            <person name="Haridas S."/>
            <person name="Chen C."/>
            <person name="Bauer D."/>
            <person name="Andreopoulos W."/>
            <person name="Pangilinan J."/>
            <person name="LaButti K."/>
            <person name="Riley R."/>
            <person name="Lipzen A."/>
            <person name="Clum A."/>
            <person name="Drula E."/>
            <person name="Henrissat B."/>
            <person name="Kohler A."/>
            <person name="Grigoriev I.V."/>
            <person name="Martin F.M."/>
            <person name="Hacquard S."/>
        </authorList>
    </citation>
    <scope>NUCLEOTIDE SEQUENCE [LARGE SCALE GENOMIC DNA]</scope>
    <source>
        <strain evidence="5 6">MPI-CAGE-CH-0241</strain>
    </source>
</reference>
<dbReference type="Pfam" id="PF00172">
    <property type="entry name" value="Zn_clus"/>
    <property type="match status" value="1"/>
</dbReference>
<dbReference type="Pfam" id="PF04082">
    <property type="entry name" value="Fungal_trans"/>
    <property type="match status" value="1"/>
</dbReference>
<dbReference type="PANTHER" id="PTHR31001:SF84">
    <property type="entry name" value="FUNGAL SPECIFIC TRANSCRIPTION FACTOR"/>
    <property type="match status" value="1"/>
</dbReference>
<dbReference type="GO" id="GO:0005634">
    <property type="term" value="C:nucleus"/>
    <property type="evidence" value="ECO:0007669"/>
    <property type="project" value="UniProtKB-SubCell"/>
</dbReference>
<dbReference type="SUPFAM" id="SSF57701">
    <property type="entry name" value="Zn2/Cys6 DNA-binding domain"/>
    <property type="match status" value="1"/>
</dbReference>
<proteinExistence type="predicted"/>
<dbReference type="Proteomes" id="UP000777438">
    <property type="component" value="Unassembled WGS sequence"/>
</dbReference>
<evidence type="ECO:0000256" key="3">
    <source>
        <dbReference type="ARBA" id="ARBA00023242"/>
    </source>
</evidence>
<dbReference type="PANTHER" id="PTHR31001">
    <property type="entry name" value="UNCHARACTERIZED TRANSCRIPTIONAL REGULATORY PROTEIN"/>
    <property type="match status" value="1"/>
</dbReference>
<dbReference type="OrthoDB" id="5344325at2759"/>
<keyword evidence="3" id="KW-0539">Nucleus</keyword>
<dbReference type="InterPro" id="IPR050613">
    <property type="entry name" value="Sec_Metabolite_Reg"/>
</dbReference>
<dbReference type="EMBL" id="JAGPYM010000005">
    <property type="protein sequence ID" value="KAH6894356.1"/>
    <property type="molecule type" value="Genomic_DNA"/>
</dbReference>
<dbReference type="InterPro" id="IPR007219">
    <property type="entry name" value="XnlR_reg_dom"/>
</dbReference>
<comment type="caution">
    <text evidence="5">The sequence shown here is derived from an EMBL/GenBank/DDBJ whole genome shotgun (WGS) entry which is preliminary data.</text>
</comment>
<dbReference type="SMART" id="SM00906">
    <property type="entry name" value="Fungal_trans"/>
    <property type="match status" value="1"/>
</dbReference>
<dbReference type="CDD" id="cd12148">
    <property type="entry name" value="fungal_TF_MHR"/>
    <property type="match status" value="1"/>
</dbReference>
<dbReference type="GO" id="GO:0006351">
    <property type="term" value="P:DNA-templated transcription"/>
    <property type="evidence" value="ECO:0007669"/>
    <property type="project" value="InterPro"/>
</dbReference>
<evidence type="ECO:0000259" key="4">
    <source>
        <dbReference type="PROSITE" id="PS50048"/>
    </source>
</evidence>
<protein>
    <submittedName>
        <fullName evidence="5">N-terminal binuclear Zn cluster-containing/DNA binding domain-containing protein</fullName>
    </submittedName>
</protein>
<dbReference type="CDD" id="cd00067">
    <property type="entry name" value="GAL4"/>
    <property type="match status" value="1"/>
</dbReference>
<sequence length="624" mass="69350">MNEQPIKRGRKATSCAQCQRRKKKCSRQWPCNHCQSRGLAHQCRYESARRMAVPSADNNSVQEMAESRSTTLEEDTVSTQHAAMAVASLGYINDNVFESITKSQQPASSCRMVDLSGPARQAAQTVPPRPYADILVQNFFESVNHHYCVLHKPNFMVSYVNWWSRRRDMTNSCSASFVALTALVLRICSNSMQFLSAASKSHLESDLGDSATNLGNLYHSAADTLSSLLPAGSGGLLNAQQLFLGATFLKAEAEFLDSWHVLAAAVRQAQEIEIDTDKLLFNMTEFERDSRRRLWCSLITWDKFMSVTFNRPLLVQSESDVPYPSLDLDLSGTSADIPSAIVAKVLENQLARALSKIEPPTATTFADSLAMVEKWMASLPPVFALEDPDMHWDVQCPRLSFQRLQLHCVGYMAQMVILKPLLSSLTTTRDRQRRTTNPSPLLDRTITICLESMAVCKDFFDLGFPQQAKYFMISFCSFDNAALLCSLLLQDPEAKRVPRRGEIVEAIGTALSVSFRLRGHTRMGDSTWSVLSTLVKQLRLSAAERNILDTASMLGTANIGDVGRGGDGEIGVYLGENLASEQNALENEMWQPSGSLIDTDVLLQGTDLGALDGLWDWQNLQLEF</sequence>
<feature type="domain" description="Zn(2)-C6 fungal-type" evidence="4">
    <location>
        <begin position="14"/>
        <end position="45"/>
    </location>
</feature>